<dbReference type="PANTHER" id="PTHR34986:SF1">
    <property type="entry name" value="PROTEIN YIAL"/>
    <property type="match status" value="1"/>
</dbReference>
<sequence>MILDRLENLEMYCNNEIMKKACEFLKTHDFSNDEKGAHKIDGEDFFYAISEYTTKDIAEGKWESHKRYIDIQYMVKGQEKIGYGYFNNMEIVKYNEEGDFCSLKGEGECEVLLKEGTFALFYPQDAHMPGLKVNEKEDIRKIVLKIPV</sequence>
<dbReference type="NCBIfam" id="TIGR00022">
    <property type="entry name" value="YhcH/YjgK/YiaL family protein"/>
    <property type="match status" value="1"/>
</dbReference>
<dbReference type="Gene3D" id="2.60.120.370">
    <property type="entry name" value="YhcH/YjgK/YiaL"/>
    <property type="match status" value="1"/>
</dbReference>
<dbReference type="PANTHER" id="PTHR34986">
    <property type="entry name" value="EVOLVED BETA-GALACTOSIDASE SUBUNIT BETA"/>
    <property type="match status" value="1"/>
</dbReference>
<dbReference type="InterPro" id="IPR037012">
    <property type="entry name" value="NanQ/TabA/YiaL_sf"/>
</dbReference>
<evidence type="ECO:0000313" key="2">
    <source>
        <dbReference type="Proteomes" id="UP000783390"/>
    </source>
</evidence>
<dbReference type="Pfam" id="PF04074">
    <property type="entry name" value="DUF386"/>
    <property type="match status" value="1"/>
</dbReference>
<keyword evidence="2" id="KW-1185">Reference proteome</keyword>
<gene>
    <name evidence="1" type="ORF">J2Z53_001932</name>
</gene>
<proteinExistence type="predicted"/>
<name>A0ABS4F277_9CLOT</name>
<dbReference type="RefSeq" id="WP_209797260.1">
    <property type="nucleotide sequence ID" value="NZ_JAGGJZ010000006.1"/>
</dbReference>
<reference evidence="1 2" key="1">
    <citation type="submission" date="2021-03" db="EMBL/GenBank/DDBJ databases">
        <title>Genomic Encyclopedia of Type Strains, Phase IV (KMG-IV): sequencing the most valuable type-strain genomes for metagenomic binning, comparative biology and taxonomic classification.</title>
        <authorList>
            <person name="Goeker M."/>
        </authorList>
    </citation>
    <scope>NUCLEOTIDE SEQUENCE [LARGE SCALE GENOMIC DNA]</scope>
    <source>
        <strain evidence="1 2">DSM 3984</strain>
    </source>
</reference>
<dbReference type="InterPro" id="IPR004375">
    <property type="entry name" value="NanQ/TabA/YiaL"/>
</dbReference>
<dbReference type="EMBL" id="JAGGJZ010000006">
    <property type="protein sequence ID" value="MBP1890337.1"/>
    <property type="molecule type" value="Genomic_DNA"/>
</dbReference>
<protein>
    <submittedName>
        <fullName evidence="1">YhcH/YjgK/YiaL family protein</fullName>
    </submittedName>
</protein>
<organism evidence="1 2">
    <name type="scientific">Clostridium moniliforme</name>
    <dbReference type="NCBI Taxonomy" id="39489"/>
    <lineage>
        <taxon>Bacteria</taxon>
        <taxon>Bacillati</taxon>
        <taxon>Bacillota</taxon>
        <taxon>Clostridia</taxon>
        <taxon>Eubacteriales</taxon>
        <taxon>Clostridiaceae</taxon>
        <taxon>Clostridium</taxon>
    </lineage>
</organism>
<comment type="caution">
    <text evidence="1">The sequence shown here is derived from an EMBL/GenBank/DDBJ whole genome shotgun (WGS) entry which is preliminary data.</text>
</comment>
<dbReference type="SUPFAM" id="SSF51197">
    <property type="entry name" value="Clavaminate synthase-like"/>
    <property type="match status" value="1"/>
</dbReference>
<dbReference type="Proteomes" id="UP000783390">
    <property type="component" value="Unassembled WGS sequence"/>
</dbReference>
<accession>A0ABS4F277</accession>
<evidence type="ECO:0000313" key="1">
    <source>
        <dbReference type="EMBL" id="MBP1890337.1"/>
    </source>
</evidence>